<evidence type="ECO:0000256" key="1">
    <source>
        <dbReference type="SAM" id="MobiDB-lite"/>
    </source>
</evidence>
<feature type="compositionally biased region" description="Polar residues" evidence="1">
    <location>
        <begin position="69"/>
        <end position="80"/>
    </location>
</feature>
<comment type="caution">
    <text evidence="2">The sequence shown here is derived from an EMBL/GenBank/DDBJ whole genome shotgun (WGS) entry which is preliminary data.</text>
</comment>
<dbReference type="Proteomes" id="UP000775213">
    <property type="component" value="Unassembled WGS sequence"/>
</dbReference>
<organism evidence="2 3">
    <name type="scientific">Dendrobium chrysotoxum</name>
    <name type="common">Orchid</name>
    <dbReference type="NCBI Taxonomy" id="161865"/>
    <lineage>
        <taxon>Eukaryota</taxon>
        <taxon>Viridiplantae</taxon>
        <taxon>Streptophyta</taxon>
        <taxon>Embryophyta</taxon>
        <taxon>Tracheophyta</taxon>
        <taxon>Spermatophyta</taxon>
        <taxon>Magnoliopsida</taxon>
        <taxon>Liliopsida</taxon>
        <taxon>Asparagales</taxon>
        <taxon>Orchidaceae</taxon>
        <taxon>Epidendroideae</taxon>
        <taxon>Malaxideae</taxon>
        <taxon>Dendrobiinae</taxon>
        <taxon>Dendrobium</taxon>
    </lineage>
</organism>
<dbReference type="AlphaFoldDB" id="A0AAV7HGF0"/>
<gene>
    <name evidence="2" type="ORF">IEQ34_004468</name>
</gene>
<keyword evidence="3" id="KW-1185">Reference proteome</keyword>
<accession>A0AAV7HGF0</accession>
<name>A0AAV7HGF0_DENCH</name>
<evidence type="ECO:0000313" key="2">
    <source>
        <dbReference type="EMBL" id="KAH0467230.1"/>
    </source>
</evidence>
<feature type="compositionally biased region" description="Basic and acidic residues" evidence="1">
    <location>
        <begin position="115"/>
        <end position="125"/>
    </location>
</feature>
<sequence length="167" mass="18167">MSSKHHNDETSKKSCGASLGCYGAHSLFDNATALKHAMQWRSVSVLTCCGAESRPLRCSALRCLVSGRSGTQHEGTQTQARGKPPAPPPMYTISFEASEFQRSQLVGYTVEHNGLDRKPRAEPEKNPPLQPLASRSQSVLRRPPSHLIKDKQNASAGHVSIVSKHTP</sequence>
<proteinExistence type="predicted"/>
<feature type="region of interest" description="Disordered" evidence="1">
    <location>
        <begin position="115"/>
        <end position="167"/>
    </location>
</feature>
<dbReference type="EMBL" id="JAGFBR010000005">
    <property type="protein sequence ID" value="KAH0467230.1"/>
    <property type="molecule type" value="Genomic_DNA"/>
</dbReference>
<reference evidence="2 3" key="1">
    <citation type="journal article" date="2021" name="Hortic Res">
        <title>Chromosome-scale assembly of the Dendrobium chrysotoxum genome enhances the understanding of orchid evolution.</title>
        <authorList>
            <person name="Zhang Y."/>
            <person name="Zhang G.Q."/>
            <person name="Zhang D."/>
            <person name="Liu X.D."/>
            <person name="Xu X.Y."/>
            <person name="Sun W.H."/>
            <person name="Yu X."/>
            <person name="Zhu X."/>
            <person name="Wang Z.W."/>
            <person name="Zhao X."/>
            <person name="Zhong W.Y."/>
            <person name="Chen H."/>
            <person name="Yin W.L."/>
            <person name="Huang T."/>
            <person name="Niu S.C."/>
            <person name="Liu Z.J."/>
        </authorList>
    </citation>
    <scope>NUCLEOTIDE SEQUENCE [LARGE SCALE GENOMIC DNA]</scope>
    <source>
        <strain evidence="2">Lindl</strain>
    </source>
</reference>
<protein>
    <submittedName>
        <fullName evidence="2">Uncharacterized protein</fullName>
    </submittedName>
</protein>
<feature type="region of interest" description="Disordered" evidence="1">
    <location>
        <begin position="69"/>
        <end position="90"/>
    </location>
</feature>
<evidence type="ECO:0000313" key="3">
    <source>
        <dbReference type="Proteomes" id="UP000775213"/>
    </source>
</evidence>